<dbReference type="GO" id="GO:0016747">
    <property type="term" value="F:acyltransferase activity, transferring groups other than amino-acyl groups"/>
    <property type="evidence" value="ECO:0007669"/>
    <property type="project" value="InterPro"/>
</dbReference>
<evidence type="ECO:0000259" key="1">
    <source>
        <dbReference type="PROSITE" id="PS51186"/>
    </source>
</evidence>
<proteinExistence type="predicted"/>
<dbReference type="AlphaFoldDB" id="A0A562R4H1"/>
<dbReference type="Gene3D" id="3.40.630.30">
    <property type="match status" value="1"/>
</dbReference>
<dbReference type="InterPro" id="IPR016181">
    <property type="entry name" value="Acyl_CoA_acyltransferase"/>
</dbReference>
<reference evidence="2 3" key="1">
    <citation type="submission" date="2019-07" db="EMBL/GenBank/DDBJ databases">
        <title>Genome sequencing of 100 strains of the haloalkaliphilic chemolithoautotrophic sulfur-oxidizing bacterium Thioalkalivibrio.</title>
        <authorList>
            <person name="Muyzer G."/>
        </authorList>
    </citation>
    <scope>NUCLEOTIDE SEQUENCE [LARGE SCALE GENOMIC DNA]</scope>
    <source>
        <strain evidence="2 3">ASO4-4</strain>
    </source>
</reference>
<evidence type="ECO:0000313" key="2">
    <source>
        <dbReference type="EMBL" id="TWI63965.1"/>
    </source>
</evidence>
<keyword evidence="2" id="KW-0808">Transferase</keyword>
<sequence length="185" mass="20848">MSAIAAPTIQTLRMRLIPVSPRLLEAENLSFKKLSRLLNAEIPERWPPASLLPMKNWFQERITGHPHKTGWFLWYGILERIQTDILVMSCGFMDPPDVQGGVELGYALLQPWQGKGLASEAAQALLAWAFSHPEVTHVRAHTARGNLASSRILEKCGFIRLETDPTKPAIDRFICYRPSSESMDI</sequence>
<dbReference type="InterPro" id="IPR051531">
    <property type="entry name" value="N-acetyltransferase"/>
</dbReference>
<keyword evidence="3" id="KW-1185">Reference proteome</keyword>
<dbReference type="Pfam" id="PF13302">
    <property type="entry name" value="Acetyltransf_3"/>
    <property type="match status" value="1"/>
</dbReference>
<dbReference type="OrthoDB" id="9801656at2"/>
<dbReference type="PANTHER" id="PTHR43792">
    <property type="entry name" value="GNAT FAMILY, PUTATIVE (AFU_ORTHOLOGUE AFUA_3G00765)-RELATED-RELATED"/>
    <property type="match status" value="1"/>
</dbReference>
<dbReference type="PANTHER" id="PTHR43792:SF13">
    <property type="entry name" value="ACETYLTRANSFERASE"/>
    <property type="match status" value="1"/>
</dbReference>
<dbReference type="PROSITE" id="PS51186">
    <property type="entry name" value="GNAT"/>
    <property type="match status" value="1"/>
</dbReference>
<dbReference type="InterPro" id="IPR000182">
    <property type="entry name" value="GNAT_dom"/>
</dbReference>
<accession>A0A562R4H1</accession>
<dbReference type="RefSeq" id="WP_144686662.1">
    <property type="nucleotide sequence ID" value="NZ_VLLC01000044.1"/>
</dbReference>
<organism evidence="2 3">
    <name type="scientific">Desulfobotulus alkaliphilus</name>
    <dbReference type="NCBI Taxonomy" id="622671"/>
    <lineage>
        <taxon>Bacteria</taxon>
        <taxon>Pseudomonadati</taxon>
        <taxon>Thermodesulfobacteriota</taxon>
        <taxon>Desulfobacteria</taxon>
        <taxon>Desulfobacterales</taxon>
        <taxon>Desulfobacteraceae</taxon>
        <taxon>Desulfobotulus</taxon>
    </lineage>
</organism>
<name>A0A562R4H1_9BACT</name>
<evidence type="ECO:0000313" key="3">
    <source>
        <dbReference type="Proteomes" id="UP000318307"/>
    </source>
</evidence>
<dbReference type="SUPFAM" id="SSF55729">
    <property type="entry name" value="Acyl-CoA N-acyltransferases (Nat)"/>
    <property type="match status" value="1"/>
</dbReference>
<comment type="caution">
    <text evidence="2">The sequence shown here is derived from an EMBL/GenBank/DDBJ whole genome shotgun (WGS) entry which is preliminary data.</text>
</comment>
<dbReference type="EMBL" id="VLLC01000044">
    <property type="protein sequence ID" value="TWI63965.1"/>
    <property type="molecule type" value="Genomic_DNA"/>
</dbReference>
<gene>
    <name evidence="2" type="ORF">LZ24_03183</name>
</gene>
<dbReference type="Proteomes" id="UP000318307">
    <property type="component" value="Unassembled WGS sequence"/>
</dbReference>
<feature type="domain" description="N-acetyltransferase" evidence="1">
    <location>
        <begin position="21"/>
        <end position="178"/>
    </location>
</feature>
<protein>
    <submittedName>
        <fullName evidence="2">RimJ/RimL family protein N-acetyltransferase</fullName>
    </submittedName>
</protein>